<dbReference type="PANTHER" id="PTHR11606:SF13">
    <property type="entry name" value="GLUTAMATE DEHYDROGENASE 1, MITOCHONDRIAL"/>
    <property type="match status" value="1"/>
</dbReference>
<feature type="domain" description="Glutamate/phenylalanine/leucine/valine/L-tryptophan dehydrogenase C-terminal" evidence="8">
    <location>
        <begin position="184"/>
        <end position="418"/>
    </location>
</feature>
<dbReference type="SUPFAM" id="SSF53223">
    <property type="entry name" value="Aminoacid dehydrogenase-like, N-terminal domain"/>
    <property type="match status" value="1"/>
</dbReference>
<dbReference type="PANTHER" id="PTHR11606">
    <property type="entry name" value="GLUTAMATE DEHYDROGENASE"/>
    <property type="match status" value="1"/>
</dbReference>
<dbReference type="GO" id="GO:0006538">
    <property type="term" value="P:L-glutamate catabolic process"/>
    <property type="evidence" value="ECO:0007669"/>
    <property type="project" value="TreeGrafter"/>
</dbReference>
<feature type="active site" description="Proton donor" evidence="4">
    <location>
        <position position="107"/>
    </location>
</feature>
<evidence type="ECO:0000259" key="8">
    <source>
        <dbReference type="SMART" id="SM00839"/>
    </source>
</evidence>
<dbReference type="PRINTS" id="PR00082">
    <property type="entry name" value="GLFDHDRGNASE"/>
</dbReference>
<dbReference type="InterPro" id="IPR006097">
    <property type="entry name" value="Glu/Leu/Phe/Val/Trp_DH_dimer"/>
</dbReference>
<feature type="site" description="Important for catalysis" evidence="6">
    <location>
        <position position="147"/>
    </location>
</feature>
<dbReference type="InterPro" id="IPR006096">
    <property type="entry name" value="Glu/Leu/Phe/Val/Trp_DH_C"/>
</dbReference>
<dbReference type="GO" id="GO:0004352">
    <property type="term" value="F:glutamate dehydrogenase (NAD+) activity"/>
    <property type="evidence" value="ECO:0007669"/>
    <property type="project" value="TreeGrafter"/>
</dbReference>
<evidence type="ECO:0000256" key="5">
    <source>
        <dbReference type="PIRSR" id="PIRSR000185-2"/>
    </source>
</evidence>
<evidence type="ECO:0000313" key="9">
    <source>
        <dbReference type="EMBL" id="OQA54454.1"/>
    </source>
</evidence>
<feature type="binding site" evidence="5">
    <location>
        <position position="95"/>
    </location>
    <ligand>
        <name>substrate</name>
    </ligand>
</feature>
<proteinExistence type="inferred from homology"/>
<dbReference type="InterPro" id="IPR006095">
    <property type="entry name" value="Glu/Leu/Phe/Val/Trp_DH"/>
</dbReference>
<keyword evidence="5" id="KW-0547">Nucleotide-binding</keyword>
<feature type="binding site" evidence="5">
    <location>
        <position position="71"/>
    </location>
    <ligand>
        <name>substrate</name>
    </ligand>
</feature>
<dbReference type="InterPro" id="IPR046346">
    <property type="entry name" value="Aminoacid_DH-like_N_sf"/>
</dbReference>
<protein>
    <recommendedName>
        <fullName evidence="3">Glutamate dehydrogenase</fullName>
    </recommendedName>
</protein>
<dbReference type="Gene3D" id="3.40.50.10860">
    <property type="entry name" value="Leucine Dehydrogenase, chain A, domain 1"/>
    <property type="match status" value="1"/>
</dbReference>
<dbReference type="GO" id="GO:0000166">
    <property type="term" value="F:nucleotide binding"/>
    <property type="evidence" value="ECO:0007669"/>
    <property type="project" value="UniProtKB-KW"/>
</dbReference>
<dbReference type="Pfam" id="PF02812">
    <property type="entry name" value="ELFV_dehydrog_N"/>
    <property type="match status" value="1"/>
</dbReference>
<evidence type="ECO:0000256" key="3">
    <source>
        <dbReference type="PIRNR" id="PIRNR000185"/>
    </source>
</evidence>
<evidence type="ECO:0000256" key="7">
    <source>
        <dbReference type="RuleBase" id="RU004417"/>
    </source>
</evidence>
<dbReference type="AlphaFoldDB" id="A0A1V5SJE3"/>
<sequence>MPKEFYDSFENMLFNLDNAAKKLGLEYDDYVSLRYPERELTVSIPAVMDNGHIEVFTGYRVQYSSSRGPCKGGLRYSTDVDINIVKTLAALMTLKSAVVNIPFGGAKGAICCDPSHLSREELKRITRRYTAMILPLIGPEKDIPAPDINTNDEVMGWIMDTYSMFKGYSVPGVVTGKPLEIGGTLGRQGATGRGVVYIINDIAPWLGFSLVNAKVSIQGFGKVGSILAQLLAHQGSKIIAICDISGGVYRESGLDIDDLINYVNNNPSKTIKGYKAPGVTEFPKEEIFYFTVDLFIPAAKENQINASIAKKLNTKIIAEAANGPTLVEADEILSSRSIIVIPDILLSAGGLVVSYFEWVQNIQSLMWDESEVNELLMRIMKRAFNEVWVIHQQRGVSLRTAAYMLAIDRVIKAKKIRGVFP</sequence>
<comment type="caution">
    <text evidence="9">The sequence shown here is derived from an EMBL/GenBank/DDBJ whole genome shotgun (WGS) entry which is preliminary data.</text>
</comment>
<evidence type="ECO:0000256" key="2">
    <source>
        <dbReference type="ARBA" id="ARBA00023002"/>
    </source>
</evidence>
<dbReference type="InterPro" id="IPR036291">
    <property type="entry name" value="NAD(P)-bd_dom_sf"/>
</dbReference>
<keyword evidence="2 3" id="KW-0560">Oxidoreductase</keyword>
<dbReference type="Proteomes" id="UP000485569">
    <property type="component" value="Unassembled WGS sequence"/>
</dbReference>
<evidence type="ECO:0000256" key="4">
    <source>
        <dbReference type="PIRSR" id="PIRSR000185-1"/>
    </source>
</evidence>
<dbReference type="SMART" id="SM00839">
    <property type="entry name" value="ELFV_dehydrog"/>
    <property type="match status" value="1"/>
</dbReference>
<evidence type="ECO:0000256" key="6">
    <source>
        <dbReference type="PIRSR" id="PIRSR000185-3"/>
    </source>
</evidence>
<dbReference type="Gene3D" id="3.40.50.720">
    <property type="entry name" value="NAD(P)-binding Rossmann-like Domain"/>
    <property type="match status" value="1"/>
</dbReference>
<feature type="binding site" evidence="5">
    <location>
        <position position="354"/>
    </location>
    <ligand>
        <name>substrate</name>
    </ligand>
</feature>
<dbReference type="Pfam" id="PF00208">
    <property type="entry name" value="ELFV_dehydrog"/>
    <property type="match status" value="1"/>
</dbReference>
<feature type="binding site" evidence="5">
    <location>
        <position position="191"/>
    </location>
    <ligand>
        <name>NAD(+)</name>
        <dbReference type="ChEBI" id="CHEBI:57540"/>
    </ligand>
</feature>
<dbReference type="InterPro" id="IPR014362">
    <property type="entry name" value="Glu_DH"/>
</dbReference>
<dbReference type="EMBL" id="MWBQ01000210">
    <property type="protein sequence ID" value="OQA54454.1"/>
    <property type="molecule type" value="Genomic_DNA"/>
</dbReference>
<reference evidence="9" key="1">
    <citation type="submission" date="2017-02" db="EMBL/GenBank/DDBJ databases">
        <title>Delving into the versatile metabolic prowess of the omnipresent phylum Bacteroidetes.</title>
        <authorList>
            <person name="Nobu M.K."/>
            <person name="Mei R."/>
            <person name="Narihiro T."/>
            <person name="Kuroda K."/>
            <person name="Liu W.-T."/>
        </authorList>
    </citation>
    <scope>NUCLEOTIDE SEQUENCE</scope>
    <source>
        <strain evidence="9">ADurb.Bin276</strain>
    </source>
</reference>
<accession>A0A1V5SJE3</accession>
<gene>
    <name evidence="9" type="primary">gdhA_2</name>
    <name evidence="9" type="ORF">BWY41_02053</name>
</gene>
<dbReference type="CDD" id="cd01076">
    <property type="entry name" value="NAD_bind_1_Glu_DH"/>
    <property type="match status" value="1"/>
</dbReference>
<organism evidence="9">
    <name type="scientific">Candidatus Atribacter allofermentans</name>
    <dbReference type="NCBI Taxonomy" id="1852833"/>
    <lineage>
        <taxon>Bacteria</taxon>
        <taxon>Pseudomonadati</taxon>
        <taxon>Atribacterota</taxon>
        <taxon>Atribacteria</taxon>
        <taxon>Atribacterales</taxon>
        <taxon>Atribacteraceae</taxon>
        <taxon>Atribacter</taxon>
    </lineage>
</organism>
<keyword evidence="5" id="KW-0520">NAD</keyword>
<name>A0A1V5SJE3_9BACT</name>
<dbReference type="InterPro" id="IPR033922">
    <property type="entry name" value="NAD_bind_Glu_DH"/>
</dbReference>
<dbReference type="SUPFAM" id="SSF51735">
    <property type="entry name" value="NAD(P)-binding Rossmann-fold domains"/>
    <property type="match status" value="1"/>
</dbReference>
<evidence type="ECO:0000256" key="1">
    <source>
        <dbReference type="ARBA" id="ARBA00006382"/>
    </source>
</evidence>
<comment type="similarity">
    <text evidence="1 3 7">Belongs to the Glu/Leu/Phe/Val dehydrogenases family.</text>
</comment>
<dbReference type="PIRSF" id="PIRSF000185">
    <property type="entry name" value="Glu_DH"/>
    <property type="match status" value="1"/>
</dbReference>